<evidence type="ECO:0000256" key="2">
    <source>
        <dbReference type="ARBA" id="ARBA00003921"/>
    </source>
</evidence>
<evidence type="ECO:0000256" key="5">
    <source>
        <dbReference type="ARBA" id="ARBA00022490"/>
    </source>
</evidence>
<dbReference type="GO" id="GO:0009252">
    <property type="term" value="P:peptidoglycan biosynthetic process"/>
    <property type="evidence" value="ECO:0007669"/>
    <property type="project" value="UniProtKB-UniRule"/>
</dbReference>
<evidence type="ECO:0000313" key="19">
    <source>
        <dbReference type="Proteomes" id="UP000228920"/>
    </source>
</evidence>
<evidence type="ECO:0000256" key="10">
    <source>
        <dbReference type="ARBA" id="ARBA00022960"/>
    </source>
</evidence>
<keyword evidence="5 16" id="KW-0963">Cytoplasm</keyword>
<dbReference type="GO" id="GO:0008762">
    <property type="term" value="F:UDP-N-acetylmuramate dehydrogenase activity"/>
    <property type="evidence" value="ECO:0007669"/>
    <property type="project" value="UniProtKB-UniRule"/>
</dbReference>
<evidence type="ECO:0000256" key="3">
    <source>
        <dbReference type="ARBA" id="ARBA00004496"/>
    </source>
</evidence>
<keyword evidence="14 16" id="KW-0961">Cell wall biogenesis/degradation</keyword>
<dbReference type="EMBL" id="PFNL01000017">
    <property type="protein sequence ID" value="PIZ48054.1"/>
    <property type="molecule type" value="Genomic_DNA"/>
</dbReference>
<dbReference type="Proteomes" id="UP000228920">
    <property type="component" value="Unassembled WGS sequence"/>
</dbReference>
<sequence length="354" mass="39414">MNIQSHVSLNLLNTLRLPSKASLFAPISAQTNLPALMNDSRFFNPFILGGGSNILFVGDYEGVVLKTDIKGIDILSETDEGVVLEVGAGENWHNLVTFAVDHNWGGIENMALIPGTVGAAPVQNIAAYGQNFVDVFESLDAFDMTTGKSATFDAPSCKLAYRSSIFKTTFKNRYLITKVRIKLHKKHQLSTDYFMIHMSYDSLRSELRSFATAPYTIKDVYQAVIHIRTRKLPDPKLFPTCGSFFLNPTISRETYDELSSQIPELQSYPVEQLQYTALIDPSDAHVKIPAGRLIDELGWRGKTVGNCSVWDKHALVFTHNGDATGKEFLEFTNRIKNSVFESYGVSLESEIVVV</sequence>
<dbReference type="Pfam" id="PF01565">
    <property type="entry name" value="FAD_binding_4"/>
    <property type="match status" value="1"/>
</dbReference>
<dbReference type="InterPro" id="IPR006094">
    <property type="entry name" value="Oxid_FAD_bind_N"/>
</dbReference>
<dbReference type="InterPro" id="IPR036318">
    <property type="entry name" value="FAD-bd_PCMH-like_sf"/>
</dbReference>
<dbReference type="GO" id="GO:0071555">
    <property type="term" value="P:cell wall organization"/>
    <property type="evidence" value="ECO:0007669"/>
    <property type="project" value="UniProtKB-KW"/>
</dbReference>
<dbReference type="Gene3D" id="3.90.78.10">
    <property type="entry name" value="UDP-N-acetylenolpyruvoylglucosamine reductase, C-terminal domain"/>
    <property type="match status" value="1"/>
</dbReference>
<dbReference type="InterPro" id="IPR016169">
    <property type="entry name" value="FAD-bd_PCMH_sub2"/>
</dbReference>
<accession>A0A2M7TMG6</accession>
<name>A0A2M7TMG6_UNCKA</name>
<comment type="subcellular location">
    <subcellularLocation>
        <location evidence="3 16">Cytoplasm</location>
    </subcellularLocation>
</comment>
<dbReference type="InterPro" id="IPR011601">
    <property type="entry name" value="MurB_C"/>
</dbReference>
<dbReference type="GO" id="GO:0051301">
    <property type="term" value="P:cell division"/>
    <property type="evidence" value="ECO:0007669"/>
    <property type="project" value="UniProtKB-KW"/>
</dbReference>
<keyword evidence="11 16" id="KW-0573">Peptidoglycan synthesis</keyword>
<evidence type="ECO:0000256" key="8">
    <source>
        <dbReference type="ARBA" id="ARBA00022827"/>
    </source>
</evidence>
<dbReference type="GO" id="GO:0071949">
    <property type="term" value="F:FAD binding"/>
    <property type="evidence" value="ECO:0007669"/>
    <property type="project" value="InterPro"/>
</dbReference>
<dbReference type="Gene3D" id="3.30.43.10">
    <property type="entry name" value="Uridine Diphospho-n-acetylenolpyruvylglucosamine Reductase, domain 2"/>
    <property type="match status" value="1"/>
</dbReference>
<keyword evidence="12 16" id="KW-0560">Oxidoreductase</keyword>
<dbReference type="HAMAP" id="MF_00037">
    <property type="entry name" value="MurB"/>
    <property type="match status" value="1"/>
</dbReference>
<dbReference type="Gene3D" id="3.30.465.10">
    <property type="match status" value="1"/>
</dbReference>
<dbReference type="PANTHER" id="PTHR21071">
    <property type="entry name" value="UDP-N-ACETYLENOLPYRUVOYLGLUCOSAMINE REDUCTASE"/>
    <property type="match status" value="1"/>
</dbReference>
<dbReference type="GO" id="GO:0008360">
    <property type="term" value="P:regulation of cell shape"/>
    <property type="evidence" value="ECO:0007669"/>
    <property type="project" value="UniProtKB-KW"/>
</dbReference>
<dbReference type="PANTHER" id="PTHR21071:SF4">
    <property type="entry name" value="UDP-N-ACETYLENOLPYRUVOYLGLUCOSAMINE REDUCTASE"/>
    <property type="match status" value="1"/>
</dbReference>
<evidence type="ECO:0000256" key="12">
    <source>
        <dbReference type="ARBA" id="ARBA00023002"/>
    </source>
</evidence>
<gene>
    <name evidence="16" type="primary">murB</name>
    <name evidence="18" type="ORF">COY32_00675</name>
</gene>
<proteinExistence type="inferred from homology"/>
<evidence type="ECO:0000256" key="13">
    <source>
        <dbReference type="ARBA" id="ARBA00023306"/>
    </source>
</evidence>
<evidence type="ECO:0000256" key="14">
    <source>
        <dbReference type="ARBA" id="ARBA00023316"/>
    </source>
</evidence>
<dbReference type="GO" id="GO:0005829">
    <property type="term" value="C:cytosol"/>
    <property type="evidence" value="ECO:0007669"/>
    <property type="project" value="TreeGrafter"/>
</dbReference>
<dbReference type="InterPro" id="IPR016166">
    <property type="entry name" value="FAD-bd_PCMH"/>
</dbReference>
<evidence type="ECO:0000256" key="15">
    <source>
        <dbReference type="ARBA" id="ARBA00048914"/>
    </source>
</evidence>
<organism evidence="18 19">
    <name type="scientific">candidate division WWE3 bacterium CG_4_10_14_0_2_um_filter_41_14</name>
    <dbReference type="NCBI Taxonomy" id="1975072"/>
    <lineage>
        <taxon>Bacteria</taxon>
        <taxon>Katanobacteria</taxon>
    </lineage>
</organism>
<dbReference type="InterPro" id="IPR036635">
    <property type="entry name" value="MurB_C_sf"/>
</dbReference>
<comment type="cofactor">
    <cofactor evidence="1 16">
        <name>FAD</name>
        <dbReference type="ChEBI" id="CHEBI:57692"/>
    </cofactor>
</comment>
<dbReference type="NCBIfam" id="TIGR00179">
    <property type="entry name" value="murB"/>
    <property type="match status" value="1"/>
</dbReference>
<evidence type="ECO:0000256" key="16">
    <source>
        <dbReference type="HAMAP-Rule" id="MF_00037"/>
    </source>
</evidence>
<evidence type="ECO:0000256" key="4">
    <source>
        <dbReference type="ARBA" id="ARBA00004752"/>
    </source>
</evidence>
<dbReference type="InterPro" id="IPR016167">
    <property type="entry name" value="FAD-bd_PCMH_sub1"/>
</dbReference>
<comment type="pathway">
    <text evidence="4 16">Cell wall biogenesis; peptidoglycan biosynthesis.</text>
</comment>
<evidence type="ECO:0000256" key="9">
    <source>
        <dbReference type="ARBA" id="ARBA00022857"/>
    </source>
</evidence>
<dbReference type="UniPathway" id="UPA00219"/>
<evidence type="ECO:0000256" key="7">
    <source>
        <dbReference type="ARBA" id="ARBA00022630"/>
    </source>
</evidence>
<comment type="function">
    <text evidence="2 16">Cell wall formation.</text>
</comment>
<evidence type="ECO:0000256" key="1">
    <source>
        <dbReference type="ARBA" id="ARBA00001974"/>
    </source>
</evidence>
<keyword evidence="7 16" id="KW-0285">Flavoprotein</keyword>
<dbReference type="Pfam" id="PF02873">
    <property type="entry name" value="MurB_C"/>
    <property type="match status" value="1"/>
</dbReference>
<feature type="active site" evidence="16">
    <location>
        <position position="162"/>
    </location>
</feature>
<dbReference type="EC" id="1.3.1.98" evidence="16"/>
<evidence type="ECO:0000259" key="17">
    <source>
        <dbReference type="PROSITE" id="PS51387"/>
    </source>
</evidence>
<keyword evidence="9 16" id="KW-0521">NADP</keyword>
<evidence type="ECO:0000256" key="11">
    <source>
        <dbReference type="ARBA" id="ARBA00022984"/>
    </source>
</evidence>
<dbReference type="SUPFAM" id="SSF56176">
    <property type="entry name" value="FAD-binding/transporter-associated domain-like"/>
    <property type="match status" value="1"/>
</dbReference>
<dbReference type="PROSITE" id="PS51387">
    <property type="entry name" value="FAD_PCMH"/>
    <property type="match status" value="1"/>
</dbReference>
<comment type="similarity">
    <text evidence="16">Belongs to the MurB family.</text>
</comment>
<protein>
    <recommendedName>
        <fullName evidence="16">UDP-N-acetylenolpyruvoylglucosamine reductase</fullName>
        <ecNumber evidence="16">1.3.1.98</ecNumber>
    </recommendedName>
    <alternativeName>
        <fullName evidence="16">UDP-N-acetylmuramate dehydrogenase</fullName>
    </alternativeName>
</protein>
<evidence type="ECO:0000256" key="6">
    <source>
        <dbReference type="ARBA" id="ARBA00022618"/>
    </source>
</evidence>
<dbReference type="InterPro" id="IPR003170">
    <property type="entry name" value="MurB"/>
</dbReference>
<keyword evidence="10 16" id="KW-0133">Cell shape</keyword>
<dbReference type="AlphaFoldDB" id="A0A2M7TMG6"/>
<keyword evidence="13 16" id="KW-0131">Cell cycle</keyword>
<feature type="active site" evidence="16">
    <location>
        <position position="350"/>
    </location>
</feature>
<dbReference type="SUPFAM" id="SSF56194">
    <property type="entry name" value="Uridine diphospho-N-Acetylenolpyruvylglucosamine reductase, MurB, C-terminal domain"/>
    <property type="match status" value="1"/>
</dbReference>
<reference evidence="19" key="1">
    <citation type="submission" date="2017-09" db="EMBL/GenBank/DDBJ databases">
        <title>Depth-based differentiation of microbial function through sediment-hosted aquifers and enrichment of novel symbionts in the deep terrestrial subsurface.</title>
        <authorList>
            <person name="Probst A.J."/>
            <person name="Ladd B."/>
            <person name="Jarett J.K."/>
            <person name="Geller-Mcgrath D.E."/>
            <person name="Sieber C.M.K."/>
            <person name="Emerson J.B."/>
            <person name="Anantharaman K."/>
            <person name="Thomas B.C."/>
            <person name="Malmstrom R."/>
            <person name="Stieglmeier M."/>
            <person name="Klingl A."/>
            <person name="Woyke T."/>
            <person name="Ryan C.M."/>
            <person name="Banfield J.F."/>
        </authorList>
    </citation>
    <scope>NUCLEOTIDE SEQUENCE [LARGE SCALE GENOMIC DNA]</scope>
</reference>
<feature type="domain" description="FAD-binding PCMH-type" evidence="17">
    <location>
        <begin position="16"/>
        <end position="186"/>
    </location>
</feature>
<comment type="catalytic activity">
    <reaction evidence="15 16">
        <text>UDP-N-acetyl-alpha-D-muramate + NADP(+) = UDP-N-acetyl-3-O-(1-carboxyvinyl)-alpha-D-glucosamine + NADPH + H(+)</text>
        <dbReference type="Rhea" id="RHEA:12248"/>
        <dbReference type="ChEBI" id="CHEBI:15378"/>
        <dbReference type="ChEBI" id="CHEBI:57783"/>
        <dbReference type="ChEBI" id="CHEBI:58349"/>
        <dbReference type="ChEBI" id="CHEBI:68483"/>
        <dbReference type="ChEBI" id="CHEBI:70757"/>
        <dbReference type="EC" id="1.3.1.98"/>
    </reaction>
</comment>
<dbReference type="NCBIfam" id="NF000755">
    <property type="entry name" value="PRK00046.1"/>
    <property type="match status" value="1"/>
</dbReference>
<evidence type="ECO:0000313" key="18">
    <source>
        <dbReference type="EMBL" id="PIZ48054.1"/>
    </source>
</evidence>
<keyword evidence="6 16" id="KW-0132">Cell division</keyword>
<keyword evidence="8 16" id="KW-0274">FAD</keyword>
<feature type="active site" description="Proton donor" evidence="16">
    <location>
        <position position="243"/>
    </location>
</feature>
<comment type="caution">
    <text evidence="18">The sequence shown here is derived from an EMBL/GenBank/DDBJ whole genome shotgun (WGS) entry which is preliminary data.</text>
</comment>